<accession>A0A1Q5P079</accession>
<proteinExistence type="predicted"/>
<dbReference type="Pfam" id="PF12840">
    <property type="entry name" value="HTH_20"/>
    <property type="match status" value="1"/>
</dbReference>
<gene>
    <name evidence="3" type="ORF">BLL40_14345</name>
</gene>
<dbReference type="InterPro" id="IPR011991">
    <property type="entry name" value="ArsR-like_HTH"/>
</dbReference>
<dbReference type="Proteomes" id="UP000186524">
    <property type="component" value="Unassembled WGS sequence"/>
</dbReference>
<comment type="caution">
    <text evidence="3">The sequence shown here is derived from an EMBL/GenBank/DDBJ whole genome shotgun (WGS) entry which is preliminary data.</text>
</comment>
<evidence type="ECO:0000313" key="3">
    <source>
        <dbReference type="EMBL" id="OKL35573.1"/>
    </source>
</evidence>
<organism evidence="3 4">
    <name type="scientific">Domibacillus mangrovi</name>
    <dbReference type="NCBI Taxonomy" id="1714354"/>
    <lineage>
        <taxon>Bacteria</taxon>
        <taxon>Bacillati</taxon>
        <taxon>Bacillota</taxon>
        <taxon>Bacilli</taxon>
        <taxon>Bacillales</taxon>
        <taxon>Bacillaceae</taxon>
        <taxon>Domibacillus</taxon>
    </lineage>
</organism>
<dbReference type="GO" id="GO:0003700">
    <property type="term" value="F:DNA-binding transcription factor activity"/>
    <property type="evidence" value="ECO:0007669"/>
    <property type="project" value="InterPro"/>
</dbReference>
<protein>
    <submittedName>
        <fullName evidence="3">Transcriptional regulator</fullName>
    </submittedName>
</protein>
<dbReference type="AlphaFoldDB" id="A0A1Q5P079"/>
<dbReference type="InterPro" id="IPR036390">
    <property type="entry name" value="WH_DNA-bd_sf"/>
</dbReference>
<evidence type="ECO:0000259" key="2">
    <source>
        <dbReference type="SMART" id="SM00418"/>
    </source>
</evidence>
<dbReference type="RefSeq" id="WP_073712554.1">
    <property type="nucleotide sequence ID" value="NZ_MRWQ01000015.1"/>
</dbReference>
<dbReference type="InterPro" id="IPR001845">
    <property type="entry name" value="HTH_ArsR_DNA-bd_dom"/>
</dbReference>
<keyword evidence="1" id="KW-0238">DNA-binding</keyword>
<sequence>MKHSKMKLILHPVRMKIIQSLVNGRKLTVQQLTERIKDIPQATLYRHMNTLLEAEFIEVVQENQIRGTVEKVFALKEQKPETQEEFLNWSKEEHIELFFMFTTQLLGLYENYLNKGNVDLVKDGVGYRIANLHVTDEEYVELVQKMGALIGEASLNEPSSERKVKNLATIIIPE</sequence>
<dbReference type="EMBL" id="MRWQ01000015">
    <property type="protein sequence ID" value="OKL35573.1"/>
    <property type="molecule type" value="Genomic_DNA"/>
</dbReference>
<dbReference type="InterPro" id="IPR036388">
    <property type="entry name" value="WH-like_DNA-bd_sf"/>
</dbReference>
<dbReference type="NCBIfam" id="NF005061">
    <property type="entry name" value="PRK06474.1"/>
    <property type="match status" value="1"/>
</dbReference>
<dbReference type="SUPFAM" id="SSF46785">
    <property type="entry name" value="Winged helix' DNA-binding domain"/>
    <property type="match status" value="1"/>
</dbReference>
<name>A0A1Q5P079_9BACI</name>
<evidence type="ECO:0000256" key="1">
    <source>
        <dbReference type="ARBA" id="ARBA00023125"/>
    </source>
</evidence>
<dbReference type="Gene3D" id="6.10.140.2180">
    <property type="match status" value="1"/>
</dbReference>
<dbReference type="OrthoDB" id="5949858at2"/>
<dbReference type="Gene3D" id="1.10.10.10">
    <property type="entry name" value="Winged helix-like DNA-binding domain superfamily/Winged helix DNA-binding domain"/>
    <property type="match status" value="1"/>
</dbReference>
<reference evidence="3 4" key="1">
    <citation type="submission" date="2016-12" db="EMBL/GenBank/DDBJ databases">
        <title>Domibacillus sp. SAOS 44 whole genome sequencing.</title>
        <authorList>
            <person name="Verma A."/>
            <person name="Krishnamurthi S."/>
        </authorList>
    </citation>
    <scope>NUCLEOTIDE SEQUENCE [LARGE SCALE GENOMIC DNA]</scope>
    <source>
        <strain evidence="3 4">SAOS 44</strain>
    </source>
</reference>
<feature type="domain" description="HTH arsR-type" evidence="2">
    <location>
        <begin position="4"/>
        <end position="88"/>
    </location>
</feature>
<dbReference type="STRING" id="1714354.BLL40_14345"/>
<evidence type="ECO:0000313" key="4">
    <source>
        <dbReference type="Proteomes" id="UP000186524"/>
    </source>
</evidence>
<keyword evidence="4" id="KW-1185">Reference proteome</keyword>
<dbReference type="CDD" id="cd00090">
    <property type="entry name" value="HTH_ARSR"/>
    <property type="match status" value="1"/>
</dbReference>
<dbReference type="GO" id="GO:0003677">
    <property type="term" value="F:DNA binding"/>
    <property type="evidence" value="ECO:0007669"/>
    <property type="project" value="UniProtKB-KW"/>
</dbReference>
<dbReference type="SMART" id="SM00418">
    <property type="entry name" value="HTH_ARSR"/>
    <property type="match status" value="1"/>
</dbReference>